<dbReference type="Gene3D" id="3.40.50.300">
    <property type="entry name" value="P-loop containing nucleotide triphosphate hydrolases"/>
    <property type="match status" value="1"/>
</dbReference>
<gene>
    <name evidence="6" type="ORF">VB854_11365</name>
</gene>
<proteinExistence type="predicted"/>
<dbReference type="PANTHER" id="PTHR24220:SF452">
    <property type="entry name" value="ABC TRANSPORTER ATP-BINDING PROTEIN"/>
    <property type="match status" value="1"/>
</dbReference>
<reference evidence="6 7" key="1">
    <citation type="submission" date="2023-12" db="EMBL/GenBank/DDBJ databases">
        <title>Baltic Sea Cyanobacteria.</title>
        <authorList>
            <person name="Delbaje E."/>
            <person name="Fewer D.P."/>
            <person name="Shishido T.K."/>
        </authorList>
    </citation>
    <scope>NUCLEOTIDE SEQUENCE [LARGE SCALE GENOMIC DNA]</scope>
    <source>
        <strain evidence="6 7">CCNP 1315</strain>
    </source>
</reference>
<dbReference type="EMBL" id="JAYGHT010000037">
    <property type="protein sequence ID" value="MEA5519542.1"/>
    <property type="molecule type" value="Genomic_DNA"/>
</dbReference>
<dbReference type="GO" id="GO:0005524">
    <property type="term" value="F:ATP binding"/>
    <property type="evidence" value="ECO:0007669"/>
    <property type="project" value="UniProtKB-KW"/>
</dbReference>
<keyword evidence="7" id="KW-1185">Reference proteome</keyword>
<dbReference type="InterPro" id="IPR003593">
    <property type="entry name" value="AAA+_ATPase"/>
</dbReference>
<dbReference type="Pfam" id="PF00005">
    <property type="entry name" value="ABC_tran"/>
    <property type="match status" value="1"/>
</dbReference>
<evidence type="ECO:0000313" key="7">
    <source>
        <dbReference type="Proteomes" id="UP001301728"/>
    </source>
</evidence>
<dbReference type="InterPro" id="IPR015854">
    <property type="entry name" value="ABC_transpr_LolD-like"/>
</dbReference>
<protein>
    <submittedName>
        <fullName evidence="6">ABC transporter ATP-binding protein</fullName>
    </submittedName>
</protein>
<dbReference type="PROSITE" id="PS50893">
    <property type="entry name" value="ABC_TRANSPORTER_2"/>
    <property type="match status" value="1"/>
</dbReference>
<evidence type="ECO:0000256" key="1">
    <source>
        <dbReference type="ARBA" id="ARBA00022448"/>
    </source>
</evidence>
<feature type="domain" description="ABC transporter" evidence="5">
    <location>
        <begin position="10"/>
        <end position="249"/>
    </location>
</feature>
<evidence type="ECO:0000313" key="6">
    <source>
        <dbReference type="EMBL" id="MEA5519542.1"/>
    </source>
</evidence>
<feature type="region of interest" description="Disordered" evidence="4">
    <location>
        <begin position="223"/>
        <end position="249"/>
    </location>
</feature>
<dbReference type="Proteomes" id="UP001301728">
    <property type="component" value="Unassembled WGS sequence"/>
</dbReference>
<sequence>MNPTSNQALIRCRQLTREFRKGDNTIRPLDQLDLDIDAGEFLALMGPSGSGKTTLLNLIAGIDSPTSGTLTVGVDTISAMSRNALAAWRSAHVGYIFQLYNLVPVLTAYENVELPLLIHPLSRKERHQRVAEALDLVGISDRHDHFPRQLSGGQEQRVAIARAIVTRPTIVVADEPTGDLDKSSAHAIMRLMQDINTRRNTTVIMVTHDPATTQYARRTLHLDKGRLVKDQPASDRPPVETESRTEAVA</sequence>
<evidence type="ECO:0000256" key="2">
    <source>
        <dbReference type="ARBA" id="ARBA00022741"/>
    </source>
</evidence>
<dbReference type="SUPFAM" id="SSF52540">
    <property type="entry name" value="P-loop containing nucleoside triphosphate hydrolases"/>
    <property type="match status" value="1"/>
</dbReference>
<keyword evidence="3 6" id="KW-0067">ATP-binding</keyword>
<evidence type="ECO:0000256" key="4">
    <source>
        <dbReference type="SAM" id="MobiDB-lite"/>
    </source>
</evidence>
<keyword evidence="1" id="KW-0813">Transport</keyword>
<dbReference type="InterPro" id="IPR017911">
    <property type="entry name" value="MacB-like_ATP-bd"/>
</dbReference>
<dbReference type="SMART" id="SM00382">
    <property type="entry name" value="AAA"/>
    <property type="match status" value="1"/>
</dbReference>
<dbReference type="CDD" id="cd03255">
    <property type="entry name" value="ABC_MJ0796_LolCDE_FtsE"/>
    <property type="match status" value="1"/>
</dbReference>
<comment type="caution">
    <text evidence="6">The sequence shown here is derived from an EMBL/GenBank/DDBJ whole genome shotgun (WGS) entry which is preliminary data.</text>
</comment>
<dbReference type="InterPro" id="IPR003439">
    <property type="entry name" value="ABC_transporter-like_ATP-bd"/>
</dbReference>
<accession>A0ABU5TX90</accession>
<organism evidence="6 7">
    <name type="scientific">Limnoraphis robusta CCNP1315</name>
    <dbReference type="NCBI Taxonomy" id="3110306"/>
    <lineage>
        <taxon>Bacteria</taxon>
        <taxon>Bacillati</taxon>
        <taxon>Cyanobacteriota</taxon>
        <taxon>Cyanophyceae</taxon>
        <taxon>Oscillatoriophycideae</taxon>
        <taxon>Oscillatoriales</taxon>
        <taxon>Sirenicapillariaceae</taxon>
        <taxon>Limnoraphis</taxon>
    </lineage>
</organism>
<dbReference type="RefSeq" id="WP_323306827.1">
    <property type="nucleotide sequence ID" value="NZ_JAYGHT010000037.1"/>
</dbReference>
<dbReference type="PANTHER" id="PTHR24220">
    <property type="entry name" value="IMPORT ATP-BINDING PROTEIN"/>
    <property type="match status" value="1"/>
</dbReference>
<name>A0ABU5TX90_9CYAN</name>
<evidence type="ECO:0000256" key="3">
    <source>
        <dbReference type="ARBA" id="ARBA00022840"/>
    </source>
</evidence>
<keyword evidence="2" id="KW-0547">Nucleotide-binding</keyword>
<dbReference type="InterPro" id="IPR027417">
    <property type="entry name" value="P-loop_NTPase"/>
</dbReference>
<evidence type="ECO:0000259" key="5">
    <source>
        <dbReference type="PROSITE" id="PS50893"/>
    </source>
</evidence>